<sequence>MSPLNQSLGIDQCACFATRKAARRITRFYDSHLEPVGLRITQFLTLAALSEVECVAVNALAERLDIERTAMGKMVGFLERDGFVAIEASPTDGRSRLIRLTEAGHHLHEKAAPLWQEAQKQFEELNGANSTSEMRQRLSDMKLDVGKSTPPVGTKHSAN</sequence>
<dbReference type="InterPro" id="IPR036388">
    <property type="entry name" value="WH-like_DNA-bd_sf"/>
</dbReference>
<proteinExistence type="predicted"/>
<dbReference type="InterPro" id="IPR000835">
    <property type="entry name" value="HTH_MarR-typ"/>
</dbReference>
<dbReference type="GO" id="GO:0003700">
    <property type="term" value="F:DNA-binding transcription factor activity"/>
    <property type="evidence" value="ECO:0007669"/>
    <property type="project" value="InterPro"/>
</dbReference>
<dbReference type="Gene3D" id="1.10.10.10">
    <property type="entry name" value="Winged helix-like DNA-binding domain superfamily/Winged helix DNA-binding domain"/>
    <property type="match status" value="1"/>
</dbReference>
<dbReference type="PANTHER" id="PTHR33164:SF105">
    <property type="entry name" value="TRANSCRIPTIONAL REPRESSOR PROTEIN-RELATED"/>
    <property type="match status" value="1"/>
</dbReference>
<dbReference type="PROSITE" id="PS01117">
    <property type="entry name" value="HTH_MARR_1"/>
    <property type="match status" value="1"/>
</dbReference>
<dbReference type="AlphaFoldDB" id="A0A1A5I6V6"/>
<dbReference type="InterPro" id="IPR036390">
    <property type="entry name" value="WH_DNA-bd_sf"/>
</dbReference>
<protein>
    <submittedName>
        <fullName evidence="6">Transcriptional regulator</fullName>
    </submittedName>
</protein>
<dbReference type="SUPFAM" id="SSF46785">
    <property type="entry name" value="Winged helix' DNA-binding domain"/>
    <property type="match status" value="1"/>
</dbReference>
<evidence type="ECO:0000259" key="5">
    <source>
        <dbReference type="PROSITE" id="PS50995"/>
    </source>
</evidence>
<dbReference type="RefSeq" id="WP_010910508.1">
    <property type="nucleotide sequence ID" value="NZ_LZTH01000030.1"/>
</dbReference>
<dbReference type="OrthoDB" id="2287011at2"/>
<name>A0A1A5I6V6_RHILI</name>
<dbReference type="PROSITE" id="PS50995">
    <property type="entry name" value="HTH_MARR_2"/>
    <property type="match status" value="1"/>
</dbReference>
<feature type="region of interest" description="Disordered" evidence="4">
    <location>
        <begin position="127"/>
        <end position="159"/>
    </location>
</feature>
<feature type="compositionally biased region" description="Basic and acidic residues" evidence="4">
    <location>
        <begin position="134"/>
        <end position="145"/>
    </location>
</feature>
<evidence type="ECO:0000313" key="6">
    <source>
        <dbReference type="EMBL" id="OBP71706.1"/>
    </source>
</evidence>
<evidence type="ECO:0000256" key="4">
    <source>
        <dbReference type="SAM" id="MobiDB-lite"/>
    </source>
</evidence>
<dbReference type="PANTHER" id="PTHR33164">
    <property type="entry name" value="TRANSCRIPTIONAL REGULATOR, MARR FAMILY"/>
    <property type="match status" value="1"/>
</dbReference>
<reference evidence="7" key="1">
    <citation type="submission" date="2016-06" db="EMBL/GenBank/DDBJ databases">
        <title>NZP2037 Pacbio-Illumina hybrid assembly.</title>
        <authorList>
            <person name="Ramsay J.P."/>
        </authorList>
    </citation>
    <scope>NUCLEOTIDE SEQUENCE [LARGE SCALE GENOMIC DNA]</scope>
    <source>
        <strain evidence="7">R7ANS::ICEMlSym2042</strain>
    </source>
</reference>
<evidence type="ECO:0000313" key="7">
    <source>
        <dbReference type="Proteomes" id="UP000093748"/>
    </source>
</evidence>
<dbReference type="InterPro" id="IPR039422">
    <property type="entry name" value="MarR/SlyA-like"/>
</dbReference>
<dbReference type="EMBL" id="LZTJ01000032">
    <property type="protein sequence ID" value="OBP71706.1"/>
    <property type="molecule type" value="Genomic_DNA"/>
</dbReference>
<keyword evidence="3" id="KW-0804">Transcription</keyword>
<dbReference type="Pfam" id="PF12802">
    <property type="entry name" value="MarR_2"/>
    <property type="match status" value="1"/>
</dbReference>
<keyword evidence="1" id="KW-0805">Transcription regulation</keyword>
<dbReference type="GO" id="GO:0006950">
    <property type="term" value="P:response to stress"/>
    <property type="evidence" value="ECO:0007669"/>
    <property type="project" value="TreeGrafter"/>
</dbReference>
<organism evidence="6 7">
    <name type="scientific">Rhizobium loti</name>
    <name type="common">Mesorhizobium loti</name>
    <dbReference type="NCBI Taxonomy" id="381"/>
    <lineage>
        <taxon>Bacteria</taxon>
        <taxon>Pseudomonadati</taxon>
        <taxon>Pseudomonadota</taxon>
        <taxon>Alphaproteobacteria</taxon>
        <taxon>Hyphomicrobiales</taxon>
        <taxon>Phyllobacteriaceae</taxon>
        <taxon>Mesorhizobium</taxon>
    </lineage>
</organism>
<dbReference type="InterPro" id="IPR023187">
    <property type="entry name" value="Tscrpt_reg_MarR-type_CS"/>
</dbReference>
<dbReference type="GO" id="GO:0003677">
    <property type="term" value="F:DNA binding"/>
    <property type="evidence" value="ECO:0007669"/>
    <property type="project" value="UniProtKB-KW"/>
</dbReference>
<evidence type="ECO:0000256" key="1">
    <source>
        <dbReference type="ARBA" id="ARBA00023015"/>
    </source>
</evidence>
<evidence type="ECO:0000256" key="3">
    <source>
        <dbReference type="ARBA" id="ARBA00023163"/>
    </source>
</evidence>
<evidence type="ECO:0000256" key="2">
    <source>
        <dbReference type="ARBA" id="ARBA00023125"/>
    </source>
</evidence>
<keyword evidence="2" id="KW-0238">DNA-binding</keyword>
<dbReference type="SMART" id="SM00347">
    <property type="entry name" value="HTH_MARR"/>
    <property type="match status" value="1"/>
</dbReference>
<accession>A0A1A5I6V6</accession>
<dbReference type="GeneID" id="66683084"/>
<comment type="caution">
    <text evidence="6">The sequence shown here is derived from an EMBL/GenBank/DDBJ whole genome shotgun (WGS) entry which is preliminary data.</text>
</comment>
<feature type="domain" description="HTH marR-type" evidence="5">
    <location>
        <begin position="1"/>
        <end position="143"/>
    </location>
</feature>
<dbReference type="Proteomes" id="UP000093748">
    <property type="component" value="Unassembled WGS sequence"/>
</dbReference>
<gene>
    <name evidence="6" type="ORF">BAE39_22535</name>
</gene>